<dbReference type="Proteomes" id="UP001057402">
    <property type="component" value="Chromosome 11"/>
</dbReference>
<accession>A0ACB9LLQ1</accession>
<reference evidence="2" key="1">
    <citation type="journal article" date="2023" name="Front. Plant Sci.">
        <title>Chromosomal-level genome assembly of Melastoma candidum provides insights into trichome evolution.</title>
        <authorList>
            <person name="Zhong Y."/>
            <person name="Wu W."/>
            <person name="Sun C."/>
            <person name="Zou P."/>
            <person name="Liu Y."/>
            <person name="Dai S."/>
            <person name="Zhou R."/>
        </authorList>
    </citation>
    <scope>NUCLEOTIDE SEQUENCE [LARGE SCALE GENOMIC DNA]</scope>
</reference>
<protein>
    <submittedName>
        <fullName evidence="1">Uncharacterized protein</fullName>
    </submittedName>
</protein>
<organism evidence="1 2">
    <name type="scientific">Melastoma candidum</name>
    <dbReference type="NCBI Taxonomy" id="119954"/>
    <lineage>
        <taxon>Eukaryota</taxon>
        <taxon>Viridiplantae</taxon>
        <taxon>Streptophyta</taxon>
        <taxon>Embryophyta</taxon>
        <taxon>Tracheophyta</taxon>
        <taxon>Spermatophyta</taxon>
        <taxon>Magnoliopsida</taxon>
        <taxon>eudicotyledons</taxon>
        <taxon>Gunneridae</taxon>
        <taxon>Pentapetalae</taxon>
        <taxon>rosids</taxon>
        <taxon>malvids</taxon>
        <taxon>Myrtales</taxon>
        <taxon>Melastomataceae</taxon>
        <taxon>Melastomatoideae</taxon>
        <taxon>Melastomateae</taxon>
        <taxon>Melastoma</taxon>
    </lineage>
</organism>
<proteinExistence type="predicted"/>
<evidence type="ECO:0000313" key="2">
    <source>
        <dbReference type="Proteomes" id="UP001057402"/>
    </source>
</evidence>
<evidence type="ECO:0000313" key="1">
    <source>
        <dbReference type="EMBL" id="KAI4312186.1"/>
    </source>
</evidence>
<keyword evidence="2" id="KW-1185">Reference proteome</keyword>
<sequence length="130" mass="14529">MIGDQHLPARFGCVGEERSRSYRGVAEEEDPRGSRGVAGKGGSPKGQIRDTRHLVCSNPRALLLEEVAGGEGSPRMGCCRREQGSSSEREGCCREEMGRRRCRWTSDLVAQKTCRSDNFGYRDCWFEVMP</sequence>
<gene>
    <name evidence="1" type="ORF">MLD38_037026</name>
</gene>
<dbReference type="EMBL" id="CM042890">
    <property type="protein sequence ID" value="KAI4312186.1"/>
    <property type="molecule type" value="Genomic_DNA"/>
</dbReference>
<comment type="caution">
    <text evidence="1">The sequence shown here is derived from an EMBL/GenBank/DDBJ whole genome shotgun (WGS) entry which is preliminary data.</text>
</comment>
<name>A0ACB9LLQ1_9MYRT</name>